<keyword evidence="1" id="KW-1133">Transmembrane helix</keyword>
<dbReference type="Proteomes" id="UP000241499">
    <property type="component" value="Segment"/>
</dbReference>
<keyword evidence="3" id="KW-1185">Reference proteome</keyword>
<feature type="transmembrane region" description="Helical" evidence="1">
    <location>
        <begin position="51"/>
        <end position="71"/>
    </location>
</feature>
<evidence type="ECO:0000256" key="1">
    <source>
        <dbReference type="SAM" id="Phobius"/>
    </source>
</evidence>
<organism evidence="2 3">
    <name type="scientific">Escherichia phage DTL</name>
    <dbReference type="NCBI Taxonomy" id="2048061"/>
    <lineage>
        <taxon>Viruses</taxon>
        <taxon>Duplodnaviria</taxon>
        <taxon>Heunggongvirae</taxon>
        <taxon>Uroviricota</taxon>
        <taxon>Caudoviricetes</taxon>
        <taxon>Drexlerviridae</taxon>
        <taxon>Braunvirinae</taxon>
        <taxon>Loudonvirus</taxon>
        <taxon>Loudonvirus DTL</taxon>
    </lineage>
</organism>
<name>A0A2H4PGK1_9CAUD</name>
<dbReference type="RefSeq" id="YP_009795695.1">
    <property type="nucleotide sequence ID" value="NC_047893.1"/>
</dbReference>
<dbReference type="GeneID" id="54986059"/>
<reference evidence="2 3" key="1">
    <citation type="journal article" date="2017" name="J. Ind. Microbiol. Biotechnol.">
        <title>A novel bacteriophage (DTL-Phage) in an industrial fermentation process and CRISPR-based acquired resistance.</title>
        <authorList>
            <person name="Halter M.C."/>
            <person name="Zahn J.A."/>
        </authorList>
    </citation>
    <scope>NUCLEOTIDE SEQUENCE [LARGE SCALE GENOMIC DNA]</scope>
</reference>
<evidence type="ECO:0000313" key="3">
    <source>
        <dbReference type="Proteomes" id="UP000241499"/>
    </source>
</evidence>
<protein>
    <submittedName>
        <fullName evidence="2">Putative holin</fullName>
    </submittedName>
</protein>
<keyword evidence="1" id="KW-0472">Membrane</keyword>
<dbReference type="KEGG" id="vg:54986059"/>
<keyword evidence="1" id="KW-0812">Transmembrane</keyword>
<accession>A0A2H4PGK1</accession>
<dbReference type="EMBL" id="MG050172">
    <property type="protein sequence ID" value="ATW61782.1"/>
    <property type="molecule type" value="Genomic_DNA"/>
</dbReference>
<evidence type="ECO:0000313" key="2">
    <source>
        <dbReference type="EMBL" id="ATW61782.1"/>
    </source>
</evidence>
<proteinExistence type="predicted"/>
<sequence>MLLFRAVLMYHSFINLNIDKYIKVDHMREVINAATASTGGAAFTGAATGQMTIAIISLIALIIFGAWGAYWKYKDSQAIRRALESGDLKTAINIRSK</sequence>